<sequence>MSFRDRVVFDPEAGTYFDGAMRYIFIKPEAVMGIALALPEDQRGAVLAAMAESIHINGGKSAQSYQAAGADDGEALLAVIRETAPQLGWGRWSTTRDKDVLTVTVEGSPFAMGYGAADRPVCTPILGMLRAISPMVLGGPVDVAETTCTAMGAPRCTFVATLRPEKTA</sequence>
<dbReference type="AlphaFoldDB" id="A0A418SKY6"/>
<name>A0A418SKY6_9RHOB</name>
<evidence type="ECO:0000259" key="1">
    <source>
        <dbReference type="SMART" id="SM00989"/>
    </source>
</evidence>
<dbReference type="OrthoDB" id="5417528at2"/>
<dbReference type="PANTHER" id="PTHR35090">
    <property type="entry name" value="DNA-DIRECTED RNA POLYMERASE SUBUNIT I"/>
    <property type="match status" value="1"/>
</dbReference>
<dbReference type="KEGG" id="palw:PSAL_021570"/>
<gene>
    <name evidence="2" type="ORF">PSAL_021570</name>
</gene>
<dbReference type="Pfam" id="PF02830">
    <property type="entry name" value="V4R"/>
    <property type="match status" value="1"/>
</dbReference>
<dbReference type="InterPro" id="IPR004096">
    <property type="entry name" value="V4R"/>
</dbReference>
<protein>
    <recommendedName>
        <fullName evidence="1">4-vinyl reductase 4VR domain-containing protein</fullName>
    </recommendedName>
</protein>
<dbReference type="PANTHER" id="PTHR35090:SF1">
    <property type="entry name" value="SLR0144 PROTEIN"/>
    <property type="match status" value="1"/>
</dbReference>
<accession>A0A418SKY6</accession>
<dbReference type="InterPro" id="IPR024096">
    <property type="entry name" value="NO_sig/Golgi_transp_ligand-bd"/>
</dbReference>
<keyword evidence="3" id="KW-1185">Reference proteome</keyword>
<dbReference type="EMBL" id="CP060436">
    <property type="protein sequence ID" value="QPM90915.1"/>
    <property type="molecule type" value="Genomic_DNA"/>
</dbReference>
<dbReference type="Proteomes" id="UP000283786">
    <property type="component" value="Chromosome"/>
</dbReference>
<reference evidence="2 3" key="1">
    <citation type="submission" date="2020-08" db="EMBL/GenBank/DDBJ databases">
        <title>Genome sequence of Rhodobacteraceae bacterium Lw-13e.</title>
        <authorList>
            <person name="Poehlein A."/>
            <person name="Wolter L."/>
            <person name="Daniel R."/>
            <person name="Brinkhoff T."/>
        </authorList>
    </citation>
    <scope>NUCLEOTIDE SEQUENCE [LARGE SCALE GENOMIC DNA]</scope>
    <source>
        <strain evidence="2 3">Lw-13e</strain>
    </source>
</reference>
<dbReference type="SMART" id="SM00989">
    <property type="entry name" value="V4R"/>
    <property type="match status" value="1"/>
</dbReference>
<evidence type="ECO:0000313" key="3">
    <source>
        <dbReference type="Proteomes" id="UP000283786"/>
    </source>
</evidence>
<dbReference type="SUPFAM" id="SSF111126">
    <property type="entry name" value="Ligand-binding domain in the NO signalling and Golgi transport"/>
    <property type="match status" value="1"/>
</dbReference>
<dbReference type="Gene3D" id="3.30.1380.20">
    <property type="entry name" value="Trafficking protein particle complex subunit 3"/>
    <property type="match status" value="1"/>
</dbReference>
<evidence type="ECO:0000313" key="2">
    <source>
        <dbReference type="EMBL" id="QPM90915.1"/>
    </source>
</evidence>
<proteinExistence type="predicted"/>
<organism evidence="2 3">
    <name type="scientific">Pseudooceanicola algae</name>
    <dbReference type="NCBI Taxonomy" id="1537215"/>
    <lineage>
        <taxon>Bacteria</taxon>
        <taxon>Pseudomonadati</taxon>
        <taxon>Pseudomonadota</taxon>
        <taxon>Alphaproteobacteria</taxon>
        <taxon>Rhodobacterales</taxon>
        <taxon>Paracoccaceae</taxon>
        <taxon>Pseudooceanicola</taxon>
    </lineage>
</organism>
<feature type="domain" description="4-vinyl reductase 4VR" evidence="1">
    <location>
        <begin position="100"/>
        <end position="162"/>
    </location>
</feature>
<dbReference type="RefSeq" id="WP_119837727.1">
    <property type="nucleotide sequence ID" value="NZ_CP060436.1"/>
</dbReference>